<proteinExistence type="predicted"/>
<evidence type="ECO:0000313" key="4">
    <source>
        <dbReference type="EMBL" id="CAB0003684.1"/>
    </source>
</evidence>
<evidence type="ECO:0000256" key="1">
    <source>
        <dbReference type="SAM" id="MobiDB-lite"/>
    </source>
</evidence>
<gene>
    <name evidence="3" type="ORF">NTEN_LOCUS7627</name>
    <name evidence="4" type="ORF">NTEN_LOCUS9188</name>
</gene>
<evidence type="ECO:0000313" key="5">
    <source>
        <dbReference type="Proteomes" id="UP000479000"/>
    </source>
</evidence>
<reference evidence="4 5" key="1">
    <citation type="submission" date="2020-02" db="EMBL/GenBank/DDBJ databases">
        <authorList>
            <person name="Ferguson B K."/>
        </authorList>
    </citation>
    <scope>NUCLEOTIDE SEQUENCE [LARGE SCALE GENOMIC DNA]</scope>
</reference>
<feature type="chain" id="PRO_5036175879" evidence="2">
    <location>
        <begin position="16"/>
        <end position="99"/>
    </location>
</feature>
<feature type="region of interest" description="Disordered" evidence="1">
    <location>
        <begin position="80"/>
        <end position="99"/>
    </location>
</feature>
<feature type="compositionally biased region" description="Basic and acidic residues" evidence="1">
    <location>
        <begin position="43"/>
        <end position="72"/>
    </location>
</feature>
<feature type="region of interest" description="Disordered" evidence="1">
    <location>
        <begin position="43"/>
        <end position="75"/>
    </location>
</feature>
<feature type="signal peptide" evidence="2">
    <location>
        <begin position="1"/>
        <end position="15"/>
    </location>
</feature>
<evidence type="ECO:0000313" key="3">
    <source>
        <dbReference type="EMBL" id="CAB0001840.1"/>
    </source>
</evidence>
<dbReference type="EMBL" id="CADCXU010013564">
    <property type="protein sequence ID" value="CAB0003684.1"/>
    <property type="molecule type" value="Genomic_DNA"/>
</dbReference>
<dbReference type="Proteomes" id="UP000479000">
    <property type="component" value="Unassembled WGS sequence"/>
</dbReference>
<name>A0A6H5GMY5_9HEMI</name>
<organism evidence="4 5">
    <name type="scientific">Nesidiocoris tenuis</name>
    <dbReference type="NCBI Taxonomy" id="355587"/>
    <lineage>
        <taxon>Eukaryota</taxon>
        <taxon>Metazoa</taxon>
        <taxon>Ecdysozoa</taxon>
        <taxon>Arthropoda</taxon>
        <taxon>Hexapoda</taxon>
        <taxon>Insecta</taxon>
        <taxon>Pterygota</taxon>
        <taxon>Neoptera</taxon>
        <taxon>Paraneoptera</taxon>
        <taxon>Hemiptera</taxon>
        <taxon>Heteroptera</taxon>
        <taxon>Panheteroptera</taxon>
        <taxon>Cimicomorpha</taxon>
        <taxon>Miridae</taxon>
        <taxon>Dicyphina</taxon>
        <taxon>Nesidiocoris</taxon>
    </lineage>
</organism>
<keyword evidence="5" id="KW-1185">Reference proteome</keyword>
<evidence type="ECO:0000256" key="2">
    <source>
        <dbReference type="SAM" id="SignalP"/>
    </source>
</evidence>
<accession>A0A6H5GMY5</accession>
<feature type="non-terminal residue" evidence="4">
    <location>
        <position position="99"/>
    </location>
</feature>
<dbReference type="EMBL" id="CADCXU010011647">
    <property type="protein sequence ID" value="CAB0001840.1"/>
    <property type="molecule type" value="Genomic_DNA"/>
</dbReference>
<keyword evidence="2" id="KW-0732">Signal</keyword>
<protein>
    <submittedName>
        <fullName evidence="4">Uncharacterized protein</fullName>
    </submittedName>
</protein>
<sequence length="99" mass="11183">MIGCVLLCALALAAGEETKKDKRGLGDFGSSFGSSEGWSHHDFGGDFHGFEHHHEPEHHHHEKPHTHEEHHDHHIKTITVTKKVPEPYPVHVEKKVPVK</sequence>
<dbReference type="AlphaFoldDB" id="A0A6H5GMY5"/>